<dbReference type="Pfam" id="PF00168">
    <property type="entry name" value="C2"/>
    <property type="match status" value="3"/>
</dbReference>
<dbReference type="SMART" id="SM00369">
    <property type="entry name" value="LRR_TYP"/>
    <property type="match status" value="7"/>
</dbReference>
<dbReference type="EMBL" id="QBIY01013524">
    <property type="protein sequence ID" value="RXN02495.1"/>
    <property type="molecule type" value="Genomic_DNA"/>
</dbReference>
<feature type="transmembrane region" description="Helical" evidence="17">
    <location>
        <begin position="1149"/>
        <end position="1173"/>
    </location>
</feature>
<keyword evidence="13" id="KW-0325">Glycoprotein</keyword>
<evidence type="ECO:0000256" key="1">
    <source>
        <dbReference type="ARBA" id="ARBA00004177"/>
    </source>
</evidence>
<evidence type="ECO:0000256" key="4">
    <source>
        <dbReference type="ARBA" id="ARBA00022614"/>
    </source>
</evidence>
<dbReference type="InterPro" id="IPR032675">
    <property type="entry name" value="LRR_dom_sf"/>
</dbReference>
<feature type="region of interest" description="Disordered" evidence="16">
    <location>
        <begin position="1"/>
        <end position="46"/>
    </location>
</feature>
<dbReference type="InterPro" id="IPR001611">
    <property type="entry name" value="Leu-rich_rpt"/>
</dbReference>
<feature type="domain" description="C2" evidence="18">
    <location>
        <begin position="474"/>
        <end position="599"/>
    </location>
</feature>
<dbReference type="PROSITE" id="PS51450">
    <property type="entry name" value="LRR"/>
    <property type="match status" value="4"/>
</dbReference>
<dbReference type="SUPFAM" id="SSF49562">
    <property type="entry name" value="C2 domain (Calcium/lipid-binding domain, CaLB)"/>
    <property type="match status" value="3"/>
</dbReference>
<dbReference type="InterPro" id="IPR000157">
    <property type="entry name" value="TIR_dom"/>
</dbReference>
<keyword evidence="7" id="KW-0677">Repeat</keyword>
<dbReference type="GO" id="GO:0005768">
    <property type="term" value="C:endosome"/>
    <property type="evidence" value="ECO:0007669"/>
    <property type="project" value="UniProtKB-SubCell"/>
</dbReference>
<dbReference type="InterPro" id="IPR000483">
    <property type="entry name" value="Cys-rich_flank_reg_C"/>
</dbReference>
<dbReference type="FunFam" id="2.60.40.150:FF:000050">
    <property type="entry name" value="Multiple C2 and transmembrane domain containing 1"/>
    <property type="match status" value="1"/>
</dbReference>
<evidence type="ECO:0000256" key="15">
    <source>
        <dbReference type="ARBA" id="ARBA00046288"/>
    </source>
</evidence>
<dbReference type="Pfam" id="PF01582">
    <property type="entry name" value="TIR"/>
    <property type="match status" value="1"/>
</dbReference>
<protein>
    <submittedName>
        <fullName evidence="20">Toll-like receptor 8</fullName>
    </submittedName>
</protein>
<feature type="transmembrane region" description="Helical" evidence="17">
    <location>
        <begin position="667"/>
        <end position="695"/>
    </location>
</feature>
<dbReference type="PROSITE" id="PS50004">
    <property type="entry name" value="C2"/>
    <property type="match status" value="3"/>
</dbReference>
<evidence type="ECO:0000256" key="7">
    <source>
        <dbReference type="ARBA" id="ARBA00022737"/>
    </source>
</evidence>
<gene>
    <name evidence="20" type="ORF">ROHU_013753</name>
</gene>
<comment type="caution">
    <text evidence="20">The sequence shown here is derived from an EMBL/GenBank/DDBJ whole genome shotgun (WGS) entry which is preliminary data.</text>
</comment>
<proteinExistence type="inferred from homology"/>
<dbReference type="Gene3D" id="2.60.40.150">
    <property type="entry name" value="C2 domain"/>
    <property type="match status" value="3"/>
</dbReference>
<evidence type="ECO:0000313" key="20">
    <source>
        <dbReference type="EMBL" id="RXN02495.1"/>
    </source>
</evidence>
<dbReference type="SUPFAM" id="SSF52200">
    <property type="entry name" value="Toll/Interleukin receptor TIR domain"/>
    <property type="match status" value="1"/>
</dbReference>
<sequence>MEGKVDMDDVSPSHHQHQRGLWKSFHGKPKLPGSPKLGKKDKKQESGFWIFKKKRANGLDRAVSSSQPNLHSASAAPDGCESGRTRCGMPEQSVGTAAVAAASLGAEIQMLKRTVSSKPTLSQLVQSQHKPALQVSTCTEDAVVDDNEEQTNTSLGINAAGNGATQPSLPTSAMYQLDIVLKKGNNLAIRDRGGTSDPYVKFKISGKEVFRSKIIHKNLNPVWDERVCLIVDNLQEPLYIKVFDYDFGLQDDFMGSAYLYLESLELQRPLDVRLDLQDPHCPDQDLGSLELAVTLFPRNAEDREALRQATMLLRRSWKGCSKQQQSLRLSDLHRKSQVWRGIVSIRLIEGRNLIPMDQNGLSDPYVKFRLGPQKYKSKTIPKTLNPQWREQFDLHLYEEEDVILEISVWDKDIGRRDDFIGQCQLDLSMLSREKTHKVELELEEDKGTIVLLVTLTATVAVSISDLSVNLLDDPHERQQIIKRYSPLRSFFNPKDVGIVQVKILRAEGLMAADVTGKSDPFCIAELCNDRLQTHTVYKTLNPEWNKVFTFSCLNFFHIFSHCQMLQQNFNRVKRCILFLINVGSYINSCFQWESPRRSLCAFLQAMEDLLEDVDEDYDKDDKDSEKKGFLDKFYAVQDVIITVQNALDEVACFGERVKNTFNWSVPFLSWLAITVLCTGATLIYFIPLRYIVLVWGINKFTKKLRDPYIIENNELLDFLSRVPSDVQLVQYKDLKPETSQSPIKKRRNNPGLTFTNPFRREECGSNILSDDNEGNHREGPYIHTNEQFRHYPPFTKAECLATGAVLDLSRNNIYHVNPSIFTGAENIACLNLSSNFIVSYFNGTEFAHFPKLKYLDLSHNRVYMRSDSALNELNELEVLDLSHNKHYFEVAGVRNSLAFMENLPFLKVLNLSWNEINSLTNKTLKSDSLKELQFQANRLDIMWKKNRGFKGLFKSLTNLTQLDISLNKLSEIPDDIFSYFPRTLKYLSLSRNTLANFEWDQLKYLPQLETLDLSKNRLSKVARKLSQHTTSLKVLDLSHNLIFKLHHSFLKDVKSLQILSLAFNRLQHISDASFQTGNDHYLRMLNLQRNPIHCTCDLLDLILWLQKSETDLPHLATDVLCDLPESKRGHPMVSLDFENACINNGIAQILYVLTSSIITVMMSTTVVIHVFYWDISYIYNFWRAKIKNYYLKTNHCTYDAFVMYDTKDPMVAEWVLNHLRFELEDRGKRVRPLCLAERDWTPGTPIMDNLNQSVNQSRKTIFVLTEGFVHSGIFKTAAFLAQQRLLEEGVDVMVLVLLEPVLRRSRILNLRRCLCGQSVLEWPRNPAAEGYFWQSLRNAVRFDNQGVQSKLFANYFSGR</sequence>
<dbReference type="InterPro" id="IPR035892">
    <property type="entry name" value="C2_domain_sf"/>
</dbReference>
<dbReference type="PRINTS" id="PR00019">
    <property type="entry name" value="LEURICHRPT"/>
</dbReference>
<evidence type="ECO:0000256" key="3">
    <source>
        <dbReference type="ARBA" id="ARBA00022588"/>
    </source>
</evidence>
<dbReference type="FunFam" id="2.60.40.150:FF:000287">
    <property type="entry name" value="Multiple C2 domains, transmembrane 1b"/>
    <property type="match status" value="1"/>
</dbReference>
<dbReference type="SMART" id="SM00239">
    <property type="entry name" value="C2"/>
    <property type="match status" value="3"/>
</dbReference>
<comment type="subcellular location">
    <subcellularLocation>
        <location evidence="15">Endomembrane system</location>
        <topology evidence="15">Single-pass type I membrane protein</topology>
    </subcellularLocation>
    <subcellularLocation>
        <location evidence="1">Endosome</location>
    </subcellularLocation>
</comment>
<keyword evidence="11 17" id="KW-0472">Membrane</keyword>
<evidence type="ECO:0000259" key="18">
    <source>
        <dbReference type="PROSITE" id="PS50004"/>
    </source>
</evidence>
<accession>A0A498LAY1</accession>
<dbReference type="FunFam" id="3.40.50.10140:FF:000003">
    <property type="entry name" value="Toll-like receptor 7"/>
    <property type="match status" value="1"/>
</dbReference>
<dbReference type="GO" id="GO:1902533">
    <property type="term" value="P:positive regulation of intracellular signal transduction"/>
    <property type="evidence" value="ECO:0007669"/>
    <property type="project" value="UniProtKB-ARBA"/>
</dbReference>
<dbReference type="CDD" id="cd08376">
    <property type="entry name" value="C2B_MCTP_PRT"/>
    <property type="match status" value="1"/>
</dbReference>
<keyword evidence="8" id="KW-0967">Endosome</keyword>
<dbReference type="GO" id="GO:0002224">
    <property type="term" value="P:toll-like receptor signaling pathway"/>
    <property type="evidence" value="ECO:0007669"/>
    <property type="project" value="TreeGrafter"/>
</dbReference>
<dbReference type="GO" id="GO:0032755">
    <property type="term" value="P:positive regulation of interleukin-6 production"/>
    <property type="evidence" value="ECO:0007669"/>
    <property type="project" value="TreeGrafter"/>
</dbReference>
<evidence type="ECO:0000256" key="13">
    <source>
        <dbReference type="ARBA" id="ARBA00023180"/>
    </source>
</evidence>
<dbReference type="GO" id="GO:0051607">
    <property type="term" value="P:defense response to virus"/>
    <property type="evidence" value="ECO:0007669"/>
    <property type="project" value="TreeGrafter"/>
</dbReference>
<reference evidence="20 21" key="1">
    <citation type="submission" date="2018-03" db="EMBL/GenBank/DDBJ databases">
        <title>Draft genome sequence of Rohu Carp (Labeo rohita).</title>
        <authorList>
            <person name="Das P."/>
            <person name="Kushwaha B."/>
            <person name="Joshi C.G."/>
            <person name="Kumar D."/>
            <person name="Nagpure N.S."/>
            <person name="Sahoo L."/>
            <person name="Das S.P."/>
            <person name="Bit A."/>
            <person name="Patnaik S."/>
            <person name="Meher P.K."/>
            <person name="Jayasankar P."/>
            <person name="Koringa P.G."/>
            <person name="Patel N.V."/>
            <person name="Hinsu A.T."/>
            <person name="Kumar R."/>
            <person name="Pandey M."/>
            <person name="Agarwal S."/>
            <person name="Srivastava S."/>
            <person name="Singh M."/>
            <person name="Iquebal M.A."/>
            <person name="Jaiswal S."/>
            <person name="Angadi U.B."/>
            <person name="Kumar N."/>
            <person name="Raza M."/>
            <person name="Shah T.M."/>
            <person name="Rai A."/>
            <person name="Jena J.K."/>
        </authorList>
    </citation>
    <scope>NUCLEOTIDE SEQUENCE [LARGE SCALE GENOMIC DNA]</scope>
    <source>
        <strain evidence="20">DASCIFA01</strain>
        <tissue evidence="20">Testis</tissue>
    </source>
</reference>
<keyword evidence="12 20" id="KW-0675">Receptor</keyword>
<dbReference type="GO" id="GO:0007249">
    <property type="term" value="P:canonical NF-kappaB signal transduction"/>
    <property type="evidence" value="ECO:0007669"/>
    <property type="project" value="TreeGrafter"/>
</dbReference>
<dbReference type="PANTHER" id="PTHR47410:SF1">
    <property type="entry name" value="TOLL-LIKE RECEPTOR 8"/>
    <property type="match status" value="1"/>
</dbReference>
<dbReference type="PRINTS" id="PR01537">
    <property type="entry name" value="INTRLKN1R1F"/>
</dbReference>
<dbReference type="SMART" id="SM00255">
    <property type="entry name" value="TIR"/>
    <property type="match status" value="1"/>
</dbReference>
<dbReference type="PRINTS" id="PR00360">
    <property type="entry name" value="C2DOMAIN"/>
</dbReference>
<feature type="domain" description="C2" evidence="18">
    <location>
        <begin position="161"/>
        <end position="274"/>
    </location>
</feature>
<dbReference type="SUPFAM" id="SSF52058">
    <property type="entry name" value="L domain-like"/>
    <property type="match status" value="1"/>
</dbReference>
<evidence type="ECO:0000256" key="6">
    <source>
        <dbReference type="ARBA" id="ARBA00022729"/>
    </source>
</evidence>
<evidence type="ECO:0000256" key="10">
    <source>
        <dbReference type="ARBA" id="ARBA00022989"/>
    </source>
</evidence>
<feature type="domain" description="C2" evidence="18">
    <location>
        <begin position="323"/>
        <end position="440"/>
    </location>
</feature>
<dbReference type="CDD" id="cd04042">
    <property type="entry name" value="C2A_MCTP_PRT"/>
    <property type="match status" value="1"/>
</dbReference>
<organism evidence="20 21">
    <name type="scientific">Labeo rohita</name>
    <name type="common">Indian major carp</name>
    <name type="synonym">Cyprinus rohita</name>
    <dbReference type="NCBI Taxonomy" id="84645"/>
    <lineage>
        <taxon>Eukaryota</taxon>
        <taxon>Metazoa</taxon>
        <taxon>Chordata</taxon>
        <taxon>Craniata</taxon>
        <taxon>Vertebrata</taxon>
        <taxon>Euteleostomi</taxon>
        <taxon>Actinopterygii</taxon>
        <taxon>Neopterygii</taxon>
        <taxon>Teleostei</taxon>
        <taxon>Ostariophysi</taxon>
        <taxon>Cypriniformes</taxon>
        <taxon>Cyprinidae</taxon>
        <taxon>Labeoninae</taxon>
        <taxon>Labeonini</taxon>
        <taxon>Labeo</taxon>
    </lineage>
</organism>
<evidence type="ECO:0000256" key="11">
    <source>
        <dbReference type="ARBA" id="ARBA00023136"/>
    </source>
</evidence>
<dbReference type="PANTHER" id="PTHR47410">
    <property type="entry name" value="TOLL-LIKE RECEPTOR 7-RELATED"/>
    <property type="match status" value="1"/>
</dbReference>
<dbReference type="GO" id="GO:0006954">
    <property type="term" value="P:inflammatory response"/>
    <property type="evidence" value="ECO:0007669"/>
    <property type="project" value="UniProtKB-KW"/>
</dbReference>
<evidence type="ECO:0000256" key="17">
    <source>
        <dbReference type="SAM" id="Phobius"/>
    </source>
</evidence>
<evidence type="ECO:0000256" key="16">
    <source>
        <dbReference type="SAM" id="MobiDB-lite"/>
    </source>
</evidence>
<dbReference type="InterPro" id="IPR003591">
    <property type="entry name" value="Leu-rich_rpt_typical-subtyp"/>
</dbReference>
<keyword evidence="9" id="KW-0391">Immunity</keyword>
<keyword evidence="3" id="KW-0399">Innate immunity</keyword>
<keyword evidence="10 17" id="KW-1133">Transmembrane helix</keyword>
<evidence type="ECO:0000256" key="2">
    <source>
        <dbReference type="ARBA" id="ARBA00009634"/>
    </source>
</evidence>
<dbReference type="GO" id="GO:0045087">
    <property type="term" value="P:innate immune response"/>
    <property type="evidence" value="ECO:0007669"/>
    <property type="project" value="UniProtKB-KW"/>
</dbReference>
<feature type="region of interest" description="Disordered" evidence="16">
    <location>
        <begin position="60"/>
        <end position="82"/>
    </location>
</feature>
<evidence type="ECO:0000256" key="12">
    <source>
        <dbReference type="ARBA" id="ARBA00023170"/>
    </source>
</evidence>
<dbReference type="GO" id="GO:0038187">
    <property type="term" value="F:pattern recognition receptor activity"/>
    <property type="evidence" value="ECO:0007669"/>
    <property type="project" value="TreeGrafter"/>
</dbReference>
<dbReference type="SMART" id="SM00082">
    <property type="entry name" value="LRRCT"/>
    <property type="match status" value="1"/>
</dbReference>
<evidence type="ECO:0000256" key="9">
    <source>
        <dbReference type="ARBA" id="ARBA00022859"/>
    </source>
</evidence>
<dbReference type="GO" id="GO:0005886">
    <property type="term" value="C:plasma membrane"/>
    <property type="evidence" value="ECO:0007669"/>
    <property type="project" value="TreeGrafter"/>
</dbReference>
<feature type="compositionally biased region" description="Polar residues" evidence="16">
    <location>
        <begin position="63"/>
        <end position="72"/>
    </location>
</feature>
<dbReference type="Gene3D" id="3.40.50.10140">
    <property type="entry name" value="Toll/interleukin-1 receptor homology (TIR) domain"/>
    <property type="match status" value="1"/>
</dbReference>
<keyword evidence="6" id="KW-0732">Signal</keyword>
<dbReference type="Gene3D" id="3.80.10.10">
    <property type="entry name" value="Ribonuclease Inhibitor"/>
    <property type="match status" value="1"/>
</dbReference>
<name>A0A498LAY1_LABRO</name>
<feature type="domain" description="TIR" evidence="19">
    <location>
        <begin position="1196"/>
        <end position="1340"/>
    </location>
</feature>
<evidence type="ECO:0000256" key="8">
    <source>
        <dbReference type="ARBA" id="ARBA00022753"/>
    </source>
</evidence>
<evidence type="ECO:0000313" key="21">
    <source>
        <dbReference type="Proteomes" id="UP000290572"/>
    </source>
</evidence>
<dbReference type="InterPro" id="IPR000008">
    <property type="entry name" value="C2_dom"/>
</dbReference>
<keyword evidence="4" id="KW-0433">Leucine-rich repeat</keyword>
<keyword evidence="21" id="KW-1185">Reference proteome</keyword>
<evidence type="ECO:0000256" key="5">
    <source>
        <dbReference type="ARBA" id="ARBA00022692"/>
    </source>
</evidence>
<dbReference type="Pfam" id="PF13855">
    <property type="entry name" value="LRR_8"/>
    <property type="match status" value="3"/>
</dbReference>
<keyword evidence="5 17" id="KW-0812">Transmembrane</keyword>
<evidence type="ECO:0000256" key="14">
    <source>
        <dbReference type="ARBA" id="ARBA00023198"/>
    </source>
</evidence>
<dbReference type="SMART" id="SM00365">
    <property type="entry name" value="LRR_SD22"/>
    <property type="match status" value="5"/>
</dbReference>
<dbReference type="STRING" id="84645.A0A498LAY1"/>
<feature type="compositionally biased region" description="Basic residues" evidence="16">
    <location>
        <begin position="14"/>
        <end position="29"/>
    </location>
</feature>
<dbReference type="PROSITE" id="PS50104">
    <property type="entry name" value="TIR"/>
    <property type="match status" value="1"/>
</dbReference>
<dbReference type="Proteomes" id="UP000290572">
    <property type="component" value="Unassembled WGS sequence"/>
</dbReference>
<dbReference type="InterPro" id="IPR035897">
    <property type="entry name" value="Toll_tir_struct_dom_sf"/>
</dbReference>
<keyword evidence="14" id="KW-0395">Inflammatory response</keyword>
<comment type="similarity">
    <text evidence="2">Belongs to the Toll-like receptor family.</text>
</comment>
<evidence type="ECO:0000259" key="19">
    <source>
        <dbReference type="PROSITE" id="PS50104"/>
    </source>
</evidence>